<gene>
    <name evidence="1" type="ORF">CSSPTR1EN2_LOCUS13957</name>
</gene>
<dbReference type="Proteomes" id="UP001497512">
    <property type="component" value="Chromosome 2"/>
</dbReference>
<accession>A0ABP0UBU9</accession>
<name>A0ABP0UBU9_9BRYO</name>
<sequence>MCRQEHVCTTNRQEHGRRNCAEDLDWDSHPALRDIKLCDRRSYRQQRLCQWLESECARRYGEDFASYLQRSYTLAYNYLRNVNRLHYGDEYPHLLDKFVYQLFTGSRMRQLKIGMLRDVETEELLLQFLREECKELVQEKALAIDPRKFNLPVTPPWPDPAEMARFERIKIPPQLTTLTEMDSR</sequence>
<dbReference type="EMBL" id="OZ019894">
    <property type="protein sequence ID" value="CAK9217411.1"/>
    <property type="molecule type" value="Genomic_DNA"/>
</dbReference>
<protein>
    <submittedName>
        <fullName evidence="1">Uncharacterized protein</fullName>
    </submittedName>
</protein>
<keyword evidence="2" id="KW-1185">Reference proteome</keyword>
<evidence type="ECO:0000313" key="2">
    <source>
        <dbReference type="Proteomes" id="UP001497512"/>
    </source>
</evidence>
<proteinExistence type="predicted"/>
<organism evidence="1 2">
    <name type="scientific">Sphagnum troendelagicum</name>
    <dbReference type="NCBI Taxonomy" id="128251"/>
    <lineage>
        <taxon>Eukaryota</taxon>
        <taxon>Viridiplantae</taxon>
        <taxon>Streptophyta</taxon>
        <taxon>Embryophyta</taxon>
        <taxon>Bryophyta</taxon>
        <taxon>Sphagnophytina</taxon>
        <taxon>Sphagnopsida</taxon>
        <taxon>Sphagnales</taxon>
        <taxon>Sphagnaceae</taxon>
        <taxon>Sphagnum</taxon>
    </lineage>
</organism>
<reference evidence="1" key="1">
    <citation type="submission" date="2024-02" db="EMBL/GenBank/DDBJ databases">
        <authorList>
            <consortium name="ELIXIR-Norway"/>
            <consortium name="Elixir Norway"/>
        </authorList>
    </citation>
    <scope>NUCLEOTIDE SEQUENCE</scope>
</reference>
<evidence type="ECO:0000313" key="1">
    <source>
        <dbReference type="EMBL" id="CAK9217411.1"/>
    </source>
</evidence>